<dbReference type="InterPro" id="IPR038740">
    <property type="entry name" value="BioF2-like_GNAT_dom"/>
</dbReference>
<dbReference type="Pfam" id="PF13480">
    <property type="entry name" value="Acetyltransf_6"/>
    <property type="match status" value="1"/>
</dbReference>
<reference evidence="2 3" key="1">
    <citation type="submission" date="2019-07" db="EMBL/GenBank/DDBJ databases">
        <title>Whole genome shotgun sequence of Segetibacter aerophilus NBRC 106135.</title>
        <authorList>
            <person name="Hosoyama A."/>
            <person name="Uohara A."/>
            <person name="Ohji S."/>
            <person name="Ichikawa N."/>
        </authorList>
    </citation>
    <scope>NUCLEOTIDE SEQUENCE [LARGE SCALE GENOMIC DNA]</scope>
    <source>
        <strain evidence="2 3">NBRC 106135</strain>
    </source>
</reference>
<accession>A0A512BDP5</accession>
<feature type="domain" description="BioF2-like acetyltransferase" evidence="1">
    <location>
        <begin position="153"/>
        <end position="268"/>
    </location>
</feature>
<gene>
    <name evidence="2" type="ORF">SAE01_25010</name>
</gene>
<evidence type="ECO:0000313" key="3">
    <source>
        <dbReference type="Proteomes" id="UP000321513"/>
    </source>
</evidence>
<keyword evidence="3" id="KW-1185">Reference proteome</keyword>
<dbReference type="Gene3D" id="3.40.630.30">
    <property type="match status" value="1"/>
</dbReference>
<dbReference type="Proteomes" id="UP000321513">
    <property type="component" value="Unassembled WGS sequence"/>
</dbReference>
<proteinExistence type="predicted"/>
<dbReference type="RefSeq" id="WP_147204116.1">
    <property type="nucleotide sequence ID" value="NZ_BJYT01000008.1"/>
</dbReference>
<comment type="caution">
    <text evidence="2">The sequence shown here is derived from an EMBL/GenBank/DDBJ whole genome shotgun (WGS) entry which is preliminary data.</text>
</comment>
<dbReference type="SUPFAM" id="SSF55729">
    <property type="entry name" value="Acyl-CoA N-acyltransferases (Nat)"/>
    <property type="match status" value="1"/>
</dbReference>
<organism evidence="2 3">
    <name type="scientific">Segetibacter aerophilus</name>
    <dbReference type="NCBI Taxonomy" id="670293"/>
    <lineage>
        <taxon>Bacteria</taxon>
        <taxon>Pseudomonadati</taxon>
        <taxon>Bacteroidota</taxon>
        <taxon>Chitinophagia</taxon>
        <taxon>Chitinophagales</taxon>
        <taxon>Chitinophagaceae</taxon>
        <taxon>Segetibacter</taxon>
    </lineage>
</organism>
<name>A0A512BDP5_9BACT</name>
<protein>
    <recommendedName>
        <fullName evidence="1">BioF2-like acetyltransferase domain-containing protein</fullName>
    </recommendedName>
</protein>
<evidence type="ECO:0000313" key="2">
    <source>
        <dbReference type="EMBL" id="GEO10005.1"/>
    </source>
</evidence>
<dbReference type="InterPro" id="IPR016181">
    <property type="entry name" value="Acyl_CoA_acyltransferase"/>
</dbReference>
<dbReference type="EMBL" id="BJYT01000008">
    <property type="protein sequence ID" value="GEO10005.1"/>
    <property type="molecule type" value="Genomic_DNA"/>
</dbReference>
<sequence>MKSISPHIQFLQHSEINKAKWDNCISLSQNRLIYAQSFYLDNIAPGWNALISGDYEWALPLTTRTKLGITYLYQPSFTQQLGVFCQQEVAVPYKEIIKYLQHQYRFCEVNWNYVVSTLPPDPSLQVTTATNFILDLSATYKNTVANYHGDLLRNLKRSKRFQLFYREQGEYDQSIQLYREQYGQRMPHVNNDDYRNFKKICSYCRENGMLLCREAVDEHGTTMATVLLLTDGKRIYNLMNSTTTAGRKSEANHFLLDAVIEEFSGKDFIFDFEGSDLPGVKNFYQNFGSINQPYFKLKYNLLPWPLKLFKK</sequence>
<dbReference type="OrthoDB" id="1113003at2"/>
<evidence type="ECO:0000259" key="1">
    <source>
        <dbReference type="Pfam" id="PF13480"/>
    </source>
</evidence>
<dbReference type="AlphaFoldDB" id="A0A512BDP5"/>